<comment type="caution">
    <text evidence="5">The sequence shown here is derived from an EMBL/GenBank/DDBJ whole genome shotgun (WGS) entry which is preliminary data.</text>
</comment>
<dbReference type="Proteomes" id="UP000266178">
    <property type="component" value="Unassembled WGS sequence"/>
</dbReference>
<dbReference type="Pfam" id="PF00106">
    <property type="entry name" value="adh_short"/>
    <property type="match status" value="1"/>
</dbReference>
<evidence type="ECO:0000256" key="2">
    <source>
        <dbReference type="ARBA" id="ARBA00023002"/>
    </source>
</evidence>
<comment type="similarity">
    <text evidence="1 3">Belongs to the short-chain dehydrogenases/reductases (SDR) family.</text>
</comment>
<evidence type="ECO:0000256" key="3">
    <source>
        <dbReference type="RuleBase" id="RU000363"/>
    </source>
</evidence>
<evidence type="ECO:0000259" key="4">
    <source>
        <dbReference type="SMART" id="SM00822"/>
    </source>
</evidence>
<sequence>MLKGKVALITGASSGIGLAIARALAAEGVRLGLLARSKAKLEALAQELGEALALPADITQYAAIEQAVQLLQEGFGQLDILINNAGIGVFKPVQELSPEEWREVLETNLTGPFYATKAAVPALQKQGGGHIVNIGSLAGKNAFAGGAAYNASKFGLLGFSEASMLDLRYLGIRVSTILPGSVDTPFGGNPTGSSWKIAPEDVAEAVLYVLRSHPRVMPGQLELRPAQPPKK</sequence>
<gene>
    <name evidence="5" type="ORF">Mgrana_00869</name>
</gene>
<dbReference type="EMBL" id="QWLB01000008">
    <property type="protein sequence ID" value="RIH93242.1"/>
    <property type="molecule type" value="Genomic_DNA"/>
</dbReference>
<evidence type="ECO:0000313" key="6">
    <source>
        <dbReference type="Proteomes" id="UP000266178"/>
    </source>
</evidence>
<name>A0A399FDY2_9DEIN</name>
<keyword evidence="6" id="KW-1185">Reference proteome</keyword>
<dbReference type="NCBIfam" id="NF005594">
    <property type="entry name" value="PRK07326.1"/>
    <property type="match status" value="1"/>
</dbReference>
<dbReference type="OrthoDB" id="9803333at2"/>
<dbReference type="PRINTS" id="PR00081">
    <property type="entry name" value="GDHRDH"/>
</dbReference>
<evidence type="ECO:0000313" key="5">
    <source>
        <dbReference type="EMBL" id="RIH93242.1"/>
    </source>
</evidence>
<dbReference type="FunFam" id="3.40.50.720:FF:000084">
    <property type="entry name" value="Short-chain dehydrogenase reductase"/>
    <property type="match status" value="1"/>
</dbReference>
<protein>
    <submittedName>
        <fullName evidence="5">Putative oxidoreductase</fullName>
        <ecNumber evidence="5">1.-.-.-</ecNumber>
    </submittedName>
</protein>
<organism evidence="5 6">
    <name type="scientific">Meiothermus granaticius NBRC 107808</name>
    <dbReference type="NCBI Taxonomy" id="1227551"/>
    <lineage>
        <taxon>Bacteria</taxon>
        <taxon>Thermotogati</taxon>
        <taxon>Deinococcota</taxon>
        <taxon>Deinococci</taxon>
        <taxon>Thermales</taxon>
        <taxon>Thermaceae</taxon>
        <taxon>Meiothermus</taxon>
    </lineage>
</organism>
<dbReference type="AlphaFoldDB" id="A0A399FDY2"/>
<dbReference type="RefSeq" id="WP_119356374.1">
    <property type="nucleotide sequence ID" value="NZ_BJXM01000004.1"/>
</dbReference>
<dbReference type="Gene3D" id="3.40.50.720">
    <property type="entry name" value="NAD(P)-binding Rossmann-like Domain"/>
    <property type="match status" value="1"/>
</dbReference>
<dbReference type="GO" id="GO:0016020">
    <property type="term" value="C:membrane"/>
    <property type="evidence" value="ECO:0007669"/>
    <property type="project" value="TreeGrafter"/>
</dbReference>
<reference evidence="5 6" key="1">
    <citation type="submission" date="2018-08" db="EMBL/GenBank/DDBJ databases">
        <title>Meiothermus granaticius genome AF-68 sequencing project.</title>
        <authorList>
            <person name="Da Costa M.S."/>
            <person name="Albuquerque L."/>
            <person name="Raposo P."/>
            <person name="Froufe H.J.C."/>
            <person name="Barroso C.S."/>
            <person name="Egas C."/>
        </authorList>
    </citation>
    <scope>NUCLEOTIDE SEQUENCE [LARGE SCALE GENOMIC DNA]</scope>
    <source>
        <strain evidence="5 6">AF-68</strain>
    </source>
</reference>
<dbReference type="SUPFAM" id="SSF51735">
    <property type="entry name" value="NAD(P)-binding Rossmann-fold domains"/>
    <property type="match status" value="1"/>
</dbReference>
<keyword evidence="2 5" id="KW-0560">Oxidoreductase</keyword>
<dbReference type="PANTHER" id="PTHR44196:SF1">
    <property type="entry name" value="DEHYDROGENASE_REDUCTASE SDR FAMILY MEMBER 7B"/>
    <property type="match status" value="1"/>
</dbReference>
<dbReference type="InterPro" id="IPR057326">
    <property type="entry name" value="KR_dom"/>
</dbReference>
<dbReference type="InterPro" id="IPR002347">
    <property type="entry name" value="SDR_fam"/>
</dbReference>
<dbReference type="InterPro" id="IPR036291">
    <property type="entry name" value="NAD(P)-bd_dom_sf"/>
</dbReference>
<dbReference type="EC" id="1.-.-.-" evidence="5"/>
<dbReference type="PRINTS" id="PR00080">
    <property type="entry name" value="SDRFAMILY"/>
</dbReference>
<proteinExistence type="inferred from homology"/>
<dbReference type="SMART" id="SM00822">
    <property type="entry name" value="PKS_KR"/>
    <property type="match status" value="1"/>
</dbReference>
<dbReference type="PANTHER" id="PTHR44196">
    <property type="entry name" value="DEHYDROGENASE/REDUCTASE SDR FAMILY MEMBER 7B"/>
    <property type="match status" value="1"/>
</dbReference>
<dbReference type="GO" id="GO:0016491">
    <property type="term" value="F:oxidoreductase activity"/>
    <property type="evidence" value="ECO:0007669"/>
    <property type="project" value="UniProtKB-KW"/>
</dbReference>
<feature type="domain" description="Ketoreductase" evidence="4">
    <location>
        <begin position="5"/>
        <end position="183"/>
    </location>
</feature>
<evidence type="ECO:0000256" key="1">
    <source>
        <dbReference type="ARBA" id="ARBA00006484"/>
    </source>
</evidence>
<accession>A0A399FDY2</accession>